<comment type="caution">
    <text evidence="1">The sequence shown here is derived from an EMBL/GenBank/DDBJ whole genome shotgun (WGS) entry which is preliminary data.</text>
</comment>
<dbReference type="AlphaFoldDB" id="A0A2P5E8P9"/>
<organism evidence="1 2">
    <name type="scientific">Trema orientale</name>
    <name type="common">Charcoal tree</name>
    <name type="synonym">Celtis orientalis</name>
    <dbReference type="NCBI Taxonomy" id="63057"/>
    <lineage>
        <taxon>Eukaryota</taxon>
        <taxon>Viridiplantae</taxon>
        <taxon>Streptophyta</taxon>
        <taxon>Embryophyta</taxon>
        <taxon>Tracheophyta</taxon>
        <taxon>Spermatophyta</taxon>
        <taxon>Magnoliopsida</taxon>
        <taxon>eudicotyledons</taxon>
        <taxon>Gunneridae</taxon>
        <taxon>Pentapetalae</taxon>
        <taxon>rosids</taxon>
        <taxon>fabids</taxon>
        <taxon>Rosales</taxon>
        <taxon>Cannabaceae</taxon>
        <taxon>Trema</taxon>
    </lineage>
</organism>
<name>A0A2P5E8P9_TREOI</name>
<sequence length="38" mass="3894">MGHGPHFKSTGKKNAVNDQLDAISTSEVLLTGVSIGLA</sequence>
<reference evidence="2" key="1">
    <citation type="submission" date="2016-06" db="EMBL/GenBank/DDBJ databases">
        <title>Parallel loss of symbiosis genes in relatives of nitrogen-fixing non-legume Parasponia.</title>
        <authorList>
            <person name="Van Velzen R."/>
            <person name="Holmer R."/>
            <person name="Bu F."/>
            <person name="Rutten L."/>
            <person name="Van Zeijl A."/>
            <person name="Liu W."/>
            <person name="Santuari L."/>
            <person name="Cao Q."/>
            <person name="Sharma T."/>
            <person name="Shen D."/>
            <person name="Roswanjaya Y."/>
            <person name="Wardhani T."/>
            <person name="Kalhor M.S."/>
            <person name="Jansen J."/>
            <person name="Van den Hoogen J."/>
            <person name="Gungor B."/>
            <person name="Hartog M."/>
            <person name="Hontelez J."/>
            <person name="Verver J."/>
            <person name="Yang W.-C."/>
            <person name="Schijlen E."/>
            <person name="Repin R."/>
            <person name="Schilthuizen M."/>
            <person name="Schranz E."/>
            <person name="Heidstra R."/>
            <person name="Miyata K."/>
            <person name="Fedorova E."/>
            <person name="Kohlen W."/>
            <person name="Bisseling T."/>
            <person name="Smit S."/>
            <person name="Geurts R."/>
        </authorList>
    </citation>
    <scope>NUCLEOTIDE SEQUENCE [LARGE SCALE GENOMIC DNA]</scope>
    <source>
        <strain evidence="2">cv. RG33-2</strain>
    </source>
</reference>
<keyword evidence="2" id="KW-1185">Reference proteome</keyword>
<proteinExistence type="predicted"/>
<dbReference type="Proteomes" id="UP000237000">
    <property type="component" value="Unassembled WGS sequence"/>
</dbReference>
<evidence type="ECO:0000313" key="2">
    <source>
        <dbReference type="Proteomes" id="UP000237000"/>
    </source>
</evidence>
<accession>A0A2P5E8P9</accession>
<gene>
    <name evidence="1" type="ORF">TorRG33x02_223270</name>
</gene>
<protein>
    <submittedName>
        <fullName evidence="1">Uncharacterized protein</fullName>
    </submittedName>
</protein>
<dbReference type="OrthoDB" id="10340418at2759"/>
<dbReference type="EMBL" id="JXTC01000206">
    <property type="protein sequence ID" value="PON81906.1"/>
    <property type="molecule type" value="Genomic_DNA"/>
</dbReference>
<dbReference type="InParanoid" id="A0A2P5E8P9"/>
<evidence type="ECO:0000313" key="1">
    <source>
        <dbReference type="EMBL" id="PON81906.1"/>
    </source>
</evidence>